<feature type="compositionally biased region" description="Polar residues" evidence="1">
    <location>
        <begin position="343"/>
        <end position="352"/>
    </location>
</feature>
<dbReference type="InterPro" id="IPR003673">
    <property type="entry name" value="CoA-Trfase_fam_III"/>
</dbReference>
<dbReference type="Gene3D" id="3.40.50.10540">
    <property type="entry name" value="Crotonobetainyl-coa:carnitine coa-transferase, domain 1"/>
    <property type="match status" value="1"/>
</dbReference>
<dbReference type="OrthoDB" id="9806585at2"/>
<reference evidence="2 3" key="1">
    <citation type="submission" date="2018-08" db="EMBL/GenBank/DDBJ databases">
        <title>Henriciella mobilis sp. nov., isolated from seawater.</title>
        <authorList>
            <person name="Cheng H."/>
            <person name="Wu Y.-H."/>
            <person name="Xu X.-W."/>
            <person name="Guo L.-L."/>
        </authorList>
    </citation>
    <scope>NUCLEOTIDE SEQUENCE [LARGE SCALE GENOMIC DNA]</scope>
    <source>
        <strain evidence="2 3">JN25</strain>
    </source>
</reference>
<dbReference type="AlphaFoldDB" id="A0A399RCU5"/>
<dbReference type="PANTHER" id="PTHR48228">
    <property type="entry name" value="SUCCINYL-COA--D-CITRAMALATE COA-TRANSFERASE"/>
    <property type="match status" value="1"/>
</dbReference>
<dbReference type="InterPro" id="IPR023606">
    <property type="entry name" value="CoA-Trfase_III_dom_1_sf"/>
</dbReference>
<name>A0A399RCU5_9PROT</name>
<proteinExistence type="predicted"/>
<dbReference type="GO" id="GO:0016740">
    <property type="term" value="F:transferase activity"/>
    <property type="evidence" value="ECO:0007669"/>
    <property type="project" value="UniProtKB-KW"/>
</dbReference>
<dbReference type="Proteomes" id="UP000266385">
    <property type="component" value="Unassembled WGS sequence"/>
</dbReference>
<accession>A0A399RCU5</accession>
<dbReference type="Gene3D" id="3.30.1540.10">
    <property type="entry name" value="formyl-coa transferase, domain 3"/>
    <property type="match status" value="1"/>
</dbReference>
<dbReference type="InterPro" id="IPR050509">
    <property type="entry name" value="CoA-transferase_III"/>
</dbReference>
<dbReference type="RefSeq" id="WP_119376806.1">
    <property type="nucleotide sequence ID" value="NZ_QWFX01000013.1"/>
</dbReference>
<evidence type="ECO:0000313" key="3">
    <source>
        <dbReference type="Proteomes" id="UP000266385"/>
    </source>
</evidence>
<dbReference type="PANTHER" id="PTHR48228:SF2">
    <property type="entry name" value="E-CINNAMOYL-COA:R-PHENYLLACTATE COA TRANSFERASE LARGE SUBUNIT"/>
    <property type="match status" value="1"/>
</dbReference>
<dbReference type="SUPFAM" id="SSF89796">
    <property type="entry name" value="CoA-transferase family III (CaiB/BaiF)"/>
    <property type="match status" value="1"/>
</dbReference>
<dbReference type="EMBL" id="QWFX01000013">
    <property type="protein sequence ID" value="RIJ28271.1"/>
    <property type="molecule type" value="Genomic_DNA"/>
</dbReference>
<keyword evidence="2" id="KW-0808">Transferase</keyword>
<comment type="caution">
    <text evidence="2">The sequence shown here is derived from an EMBL/GenBank/DDBJ whole genome shotgun (WGS) entry which is preliminary data.</text>
</comment>
<dbReference type="Pfam" id="PF02515">
    <property type="entry name" value="CoA_transf_3"/>
    <property type="match status" value="1"/>
</dbReference>
<protein>
    <submittedName>
        <fullName evidence="2">CoA transferase</fullName>
    </submittedName>
</protein>
<evidence type="ECO:0000313" key="2">
    <source>
        <dbReference type="EMBL" id="RIJ28271.1"/>
    </source>
</evidence>
<keyword evidence="3" id="KW-1185">Reference proteome</keyword>
<gene>
    <name evidence="2" type="ORF">D1223_12785</name>
</gene>
<feature type="region of interest" description="Disordered" evidence="1">
    <location>
        <begin position="340"/>
        <end position="376"/>
    </location>
</feature>
<organism evidence="2 3">
    <name type="scientific">Henriciella mobilis</name>
    <dbReference type="NCBI Taxonomy" id="2305467"/>
    <lineage>
        <taxon>Bacteria</taxon>
        <taxon>Pseudomonadati</taxon>
        <taxon>Pseudomonadota</taxon>
        <taxon>Alphaproteobacteria</taxon>
        <taxon>Hyphomonadales</taxon>
        <taxon>Hyphomonadaceae</taxon>
        <taxon>Henriciella</taxon>
    </lineage>
</organism>
<dbReference type="InterPro" id="IPR044855">
    <property type="entry name" value="CoA-Trfase_III_dom3_sf"/>
</dbReference>
<evidence type="ECO:0000256" key="1">
    <source>
        <dbReference type="SAM" id="MobiDB-lite"/>
    </source>
</evidence>
<sequence length="405" mass="43411">MLEGIRVIEYATYMAAPGAGSILSDWGAEVIKVEPPGGDPIRKFFATLGTDYQDNPVFDFDNRGKKSIAIDTRTDEGNALLRELAKDADVFLTNVRPGGLERSGLGYEQLKADNPKLVYCTLTGYGLEGPDADKPGFDIASFWARSGVASATVPKGQDPFPCRTAFGDHTTSIATAAGICAALVEATKTGKGRLVESSLLRTALFAVGSDFAIQLFFGRLSSTKSRHEQNVPITNFFKTSDDHWICLVSRQGEADWAPICRAIGREDLIDDERFNSAKGRRRNVKECVEILDAGFAKYTREEMAKRLDEQSLAWSPVQTLAEAALDPQVKAAGGIVDVPSSAGDGTTFSSPASPVRFPGADDGPKGPAPRLGEHTRDVLASLGRSSTEIDQLLEAGVVTGELSTT</sequence>